<feature type="domain" description="HTH OST-type" evidence="7">
    <location>
        <begin position="4"/>
        <end position="77"/>
    </location>
</feature>
<keyword evidence="3" id="KW-0677">Repeat</keyword>
<dbReference type="GO" id="GO:0005737">
    <property type="term" value="C:cytoplasm"/>
    <property type="evidence" value="ECO:0007669"/>
    <property type="project" value="UniProtKB-SubCell"/>
</dbReference>
<gene>
    <name evidence="8" type="ORF">JTE90_009388</name>
</gene>
<evidence type="ECO:0008006" key="10">
    <source>
        <dbReference type="Google" id="ProtNLM"/>
    </source>
</evidence>
<keyword evidence="4" id="KW-0221">Differentiation</keyword>
<dbReference type="Pfam" id="PF00567">
    <property type="entry name" value="TUDOR"/>
    <property type="match status" value="1"/>
</dbReference>
<protein>
    <recommendedName>
        <fullName evidence="10">Tudor domain-containing protein 5</fullName>
    </recommendedName>
</protein>
<dbReference type="Gene3D" id="2.40.50.90">
    <property type="match status" value="1"/>
</dbReference>
<evidence type="ECO:0000256" key="2">
    <source>
        <dbReference type="ARBA" id="ARBA00022490"/>
    </source>
</evidence>
<dbReference type="PANTHER" id="PTHR22948:SF76">
    <property type="entry name" value="FI20010P1-RELATED"/>
    <property type="match status" value="1"/>
</dbReference>
<reference evidence="8 9" key="1">
    <citation type="journal article" date="2022" name="Nat. Ecol. Evol.">
        <title>A masculinizing supergene underlies an exaggerated male reproductive morph in a spider.</title>
        <authorList>
            <person name="Hendrickx F."/>
            <person name="De Corte Z."/>
            <person name="Sonet G."/>
            <person name="Van Belleghem S.M."/>
            <person name="Kostlbacher S."/>
            <person name="Vangestel C."/>
        </authorList>
    </citation>
    <scope>NUCLEOTIDE SEQUENCE [LARGE SCALE GENOMIC DNA]</scope>
    <source>
        <strain evidence="8">W744_W776</strain>
    </source>
</reference>
<dbReference type="GO" id="GO:0030154">
    <property type="term" value="P:cell differentiation"/>
    <property type="evidence" value="ECO:0007669"/>
    <property type="project" value="UniProtKB-ARBA"/>
</dbReference>
<feature type="compositionally biased region" description="Low complexity" evidence="5">
    <location>
        <begin position="97"/>
        <end position="110"/>
    </location>
</feature>
<evidence type="ECO:0000256" key="5">
    <source>
        <dbReference type="SAM" id="MobiDB-lite"/>
    </source>
</evidence>
<evidence type="ECO:0000313" key="9">
    <source>
        <dbReference type="Proteomes" id="UP000827092"/>
    </source>
</evidence>
<dbReference type="InterPro" id="IPR025605">
    <property type="entry name" value="OST-HTH/LOTUS_dom"/>
</dbReference>
<dbReference type="SMART" id="SM00333">
    <property type="entry name" value="TUDOR"/>
    <property type="match status" value="1"/>
</dbReference>
<comment type="subcellular location">
    <subcellularLocation>
        <location evidence="1">Cytoplasm</location>
    </subcellularLocation>
</comment>
<dbReference type="CDD" id="cd09972">
    <property type="entry name" value="LOTUS_TDRD_OSKAR"/>
    <property type="match status" value="1"/>
</dbReference>
<keyword evidence="4" id="KW-0744">Spermatogenesis</keyword>
<keyword evidence="9" id="KW-1185">Reference proteome</keyword>
<dbReference type="InterPro" id="IPR041966">
    <property type="entry name" value="LOTUS-like"/>
</dbReference>
<dbReference type="PANTHER" id="PTHR22948">
    <property type="entry name" value="TUDOR DOMAIN CONTAINING PROTEIN"/>
    <property type="match status" value="1"/>
</dbReference>
<comment type="caution">
    <text evidence="8">The sequence shown here is derived from an EMBL/GenBank/DDBJ whole genome shotgun (WGS) entry which is preliminary data.</text>
</comment>
<dbReference type="InterPro" id="IPR035437">
    <property type="entry name" value="SNase_OB-fold_sf"/>
</dbReference>
<keyword evidence="2" id="KW-0963">Cytoplasm</keyword>
<dbReference type="SUPFAM" id="SSF63748">
    <property type="entry name" value="Tudor/PWWP/MBT"/>
    <property type="match status" value="1"/>
</dbReference>
<dbReference type="Gene3D" id="3.30.420.610">
    <property type="entry name" value="LOTUS domain-like"/>
    <property type="match status" value="2"/>
</dbReference>
<evidence type="ECO:0000256" key="4">
    <source>
        <dbReference type="ARBA" id="ARBA00022871"/>
    </source>
</evidence>
<evidence type="ECO:0000313" key="8">
    <source>
        <dbReference type="EMBL" id="KAG8199547.1"/>
    </source>
</evidence>
<accession>A0AAV6VUU2</accession>
<dbReference type="PROSITE" id="PS50304">
    <property type="entry name" value="TUDOR"/>
    <property type="match status" value="1"/>
</dbReference>
<dbReference type="Pfam" id="PF12872">
    <property type="entry name" value="OST-HTH"/>
    <property type="match status" value="2"/>
</dbReference>
<evidence type="ECO:0000256" key="1">
    <source>
        <dbReference type="ARBA" id="ARBA00004496"/>
    </source>
</evidence>
<dbReference type="EMBL" id="JAFNEN010000026">
    <property type="protein sequence ID" value="KAG8199547.1"/>
    <property type="molecule type" value="Genomic_DNA"/>
</dbReference>
<proteinExistence type="predicted"/>
<dbReference type="PROSITE" id="PS51644">
    <property type="entry name" value="HTH_OST"/>
    <property type="match status" value="2"/>
</dbReference>
<sequence>MAQSLETVKKEVRSVLLTYPQGVSLEEFIRTYKNLLAARLPSREFGFTTPIDFLHSIPDVVHIEMDRNGTYQLRALANKDTEHIQKLVQKQRTTKPNNKSNSSISRNRQNGFVQTNVSTTKRRPFVPAVMRAEIIEVVKQYPEGIGYLAFITAYQKMFNRTPNFCFLSDILYERFQQLANAVPELEVKMVNRQEKLVYVPQNSPRYKPTAEEMVGKFARLQPLIVKNKSSSSNEIKDVSAIPSHMKYNIEKILKKHPEGILAIHFPILYEDFTKIKFELHELGYNHLLDFVDALPDIFRRVKSTENSNDWKLFHISFSDNIAEARKPGAMANTHSQKPTRISQPLMQTRVEMAPAGLQFSEPELPRESRDKFFPVFVSAFIDPHLFWFQVDEQEANEKFHKLQKDIENFYNAQMQGKYKMDNSDILIGSTCVAFFSEDNLWYRCVITALLNTEDVKVLFVDYGSWETIPRRHLYYLKYSFMLLPKQAFQGRLAFVQPSNPDGTWENSAKLCFLELSNKRFIMARVHSMQDKVASLFLCDVSGDEHVYINDALVSASLAEYSSSDESELAPLSSSALSEDPSPAKSIIKIHSSQENCTMNLSSIQNGIANGYSKPEPTQVNVTKKLKALQLSKNQRSVRRILLGDGYCIHILIADDTAFVSAEDLCHLLWKDEGADVLACRLDFKDVEIPKLTVCKEKYANLFEDCERYKVGGFTQTDENYSVVLYPLKYTIKVLNVFGHHSVNVRKTLLQEIQEFNPHASVWSQSQVNGECYENLPCGDKSDLDKLCIYDLTVMREALECKRIKELEEICLQYTYTE</sequence>
<evidence type="ECO:0000259" key="7">
    <source>
        <dbReference type="PROSITE" id="PS51644"/>
    </source>
</evidence>
<organism evidence="8 9">
    <name type="scientific">Oedothorax gibbosus</name>
    <dbReference type="NCBI Taxonomy" id="931172"/>
    <lineage>
        <taxon>Eukaryota</taxon>
        <taxon>Metazoa</taxon>
        <taxon>Ecdysozoa</taxon>
        <taxon>Arthropoda</taxon>
        <taxon>Chelicerata</taxon>
        <taxon>Arachnida</taxon>
        <taxon>Araneae</taxon>
        <taxon>Araneomorphae</taxon>
        <taxon>Entelegynae</taxon>
        <taxon>Araneoidea</taxon>
        <taxon>Linyphiidae</taxon>
        <taxon>Erigoninae</taxon>
        <taxon>Oedothorax</taxon>
    </lineage>
</organism>
<name>A0AAV6VUU2_9ARAC</name>
<dbReference type="Gene3D" id="2.30.30.140">
    <property type="match status" value="1"/>
</dbReference>
<feature type="region of interest" description="Disordered" evidence="5">
    <location>
        <begin position="88"/>
        <end position="115"/>
    </location>
</feature>
<dbReference type="Proteomes" id="UP000827092">
    <property type="component" value="Unassembled WGS sequence"/>
</dbReference>
<feature type="domain" description="HTH OST-type" evidence="7">
    <location>
        <begin position="241"/>
        <end position="316"/>
    </location>
</feature>
<dbReference type="InterPro" id="IPR002999">
    <property type="entry name" value="Tudor"/>
</dbReference>
<evidence type="ECO:0000259" key="6">
    <source>
        <dbReference type="PROSITE" id="PS50304"/>
    </source>
</evidence>
<dbReference type="AlphaFoldDB" id="A0AAV6VUU2"/>
<dbReference type="GO" id="GO:0007283">
    <property type="term" value="P:spermatogenesis"/>
    <property type="evidence" value="ECO:0007669"/>
    <property type="project" value="UniProtKB-KW"/>
</dbReference>
<evidence type="ECO:0000256" key="3">
    <source>
        <dbReference type="ARBA" id="ARBA00022737"/>
    </source>
</evidence>
<feature type="domain" description="Tudor" evidence="6">
    <location>
        <begin position="424"/>
        <end position="483"/>
    </location>
</feature>
<dbReference type="InterPro" id="IPR050621">
    <property type="entry name" value="Tudor_domain_containing"/>
</dbReference>